<dbReference type="SUPFAM" id="SSF54991">
    <property type="entry name" value="Anticodon-binding domain of PheRS"/>
    <property type="match status" value="1"/>
</dbReference>
<evidence type="ECO:0000259" key="14">
    <source>
        <dbReference type="PROSITE" id="PS51447"/>
    </source>
</evidence>
<dbReference type="Pfam" id="PF17759">
    <property type="entry name" value="tRNA_synthFbeta"/>
    <property type="match status" value="1"/>
</dbReference>
<dbReference type="PANTHER" id="PTHR10947">
    <property type="entry name" value="PHENYLALANYL-TRNA SYNTHETASE BETA CHAIN AND LEUCINE-RICH REPEAT-CONTAINING PROTEIN 47"/>
    <property type="match status" value="1"/>
</dbReference>
<dbReference type="SUPFAM" id="SSF46955">
    <property type="entry name" value="Putative DNA-binding domain"/>
    <property type="match status" value="1"/>
</dbReference>
<evidence type="ECO:0000256" key="5">
    <source>
        <dbReference type="ARBA" id="ARBA00022555"/>
    </source>
</evidence>
<dbReference type="Gene3D" id="3.30.930.10">
    <property type="entry name" value="Bira Bifunctional Protein, Domain 2"/>
    <property type="match status" value="1"/>
</dbReference>
<dbReference type="EC" id="6.1.1.20" evidence="3"/>
<dbReference type="CDD" id="cd00769">
    <property type="entry name" value="PheRS_beta_core"/>
    <property type="match status" value="1"/>
</dbReference>
<dbReference type="GO" id="GO:0005524">
    <property type="term" value="F:ATP binding"/>
    <property type="evidence" value="ECO:0007669"/>
    <property type="project" value="UniProtKB-KW"/>
</dbReference>
<comment type="cofactor">
    <cofactor evidence="1">
        <name>Mg(2+)</name>
        <dbReference type="ChEBI" id="CHEBI:18420"/>
    </cofactor>
</comment>
<feature type="domain" description="FDX-ACB" evidence="14">
    <location>
        <begin position="422"/>
        <end position="515"/>
    </location>
</feature>
<dbReference type="InterPro" id="IPR036690">
    <property type="entry name" value="Fdx_antiC-bd_sf"/>
</dbReference>
<protein>
    <recommendedName>
        <fullName evidence="3">phenylalanine--tRNA ligase</fullName>
        <ecNumber evidence="3">6.1.1.20</ecNumber>
    </recommendedName>
</protein>
<evidence type="ECO:0000256" key="3">
    <source>
        <dbReference type="ARBA" id="ARBA00012814"/>
    </source>
</evidence>
<keyword evidence="9" id="KW-0067">ATP-binding</keyword>
<reference evidence="16" key="1">
    <citation type="submission" date="2019-08" db="EMBL/GenBank/DDBJ databases">
        <authorList>
            <person name="Kucharzyk K."/>
            <person name="Murdoch R.W."/>
            <person name="Higgins S."/>
            <person name="Loffler F."/>
        </authorList>
    </citation>
    <scope>NUCLEOTIDE SEQUENCE</scope>
</reference>
<dbReference type="PROSITE" id="PS51447">
    <property type="entry name" value="FDX_ACB"/>
    <property type="match status" value="1"/>
</dbReference>
<feature type="domain" description="B5" evidence="15">
    <location>
        <begin position="108"/>
        <end position="187"/>
    </location>
</feature>
<evidence type="ECO:0000259" key="15">
    <source>
        <dbReference type="PROSITE" id="PS51483"/>
    </source>
</evidence>
<dbReference type="InterPro" id="IPR009061">
    <property type="entry name" value="DNA-bd_dom_put_sf"/>
</dbReference>
<comment type="caution">
    <text evidence="16">The sequence shown here is derived from an EMBL/GenBank/DDBJ whole genome shotgun (WGS) entry which is preliminary data.</text>
</comment>
<dbReference type="Pfam" id="PF03147">
    <property type="entry name" value="FDX-ACB"/>
    <property type="match status" value="1"/>
</dbReference>
<keyword evidence="10" id="KW-0460">Magnesium</keyword>
<dbReference type="Gene3D" id="3.50.40.10">
    <property type="entry name" value="Phenylalanyl-trna Synthetase, Chain B, domain 3"/>
    <property type="match status" value="1"/>
</dbReference>
<evidence type="ECO:0000256" key="9">
    <source>
        <dbReference type="ARBA" id="ARBA00022840"/>
    </source>
</evidence>
<dbReference type="InterPro" id="IPR045060">
    <property type="entry name" value="Phe-tRNA-ligase_IIc_bsu"/>
</dbReference>
<dbReference type="SUPFAM" id="SSF56037">
    <property type="entry name" value="PheT/TilS domain"/>
    <property type="match status" value="1"/>
</dbReference>
<dbReference type="SMART" id="SM00874">
    <property type="entry name" value="B5"/>
    <property type="match status" value="1"/>
</dbReference>
<organism evidence="16">
    <name type="scientific">bioreactor metagenome</name>
    <dbReference type="NCBI Taxonomy" id="1076179"/>
    <lineage>
        <taxon>unclassified sequences</taxon>
        <taxon>metagenomes</taxon>
        <taxon>ecological metagenomes</taxon>
    </lineage>
</organism>
<dbReference type="InterPro" id="IPR005147">
    <property type="entry name" value="tRNA_synthase_B5-dom"/>
</dbReference>
<evidence type="ECO:0000256" key="1">
    <source>
        <dbReference type="ARBA" id="ARBA00001946"/>
    </source>
</evidence>
<keyword evidence="6 16" id="KW-0436">Ligase</keyword>
<dbReference type="Gene3D" id="3.30.70.380">
    <property type="entry name" value="Ferrodoxin-fold anticodon-binding domain"/>
    <property type="match status" value="1"/>
</dbReference>
<dbReference type="InterPro" id="IPR005121">
    <property type="entry name" value="Fdx_antiC-bd"/>
</dbReference>
<keyword evidence="8" id="KW-0547">Nucleotide-binding</keyword>
<evidence type="ECO:0000256" key="2">
    <source>
        <dbReference type="ARBA" id="ARBA00004496"/>
    </source>
</evidence>
<keyword evidence="12" id="KW-0648">Protein biosynthesis</keyword>
<evidence type="ECO:0000256" key="11">
    <source>
        <dbReference type="ARBA" id="ARBA00022884"/>
    </source>
</evidence>
<dbReference type="PANTHER" id="PTHR10947:SF0">
    <property type="entry name" value="PHENYLALANINE--TRNA LIGASE BETA SUBUNIT"/>
    <property type="match status" value="1"/>
</dbReference>
<dbReference type="GO" id="GO:0009328">
    <property type="term" value="C:phenylalanine-tRNA ligase complex"/>
    <property type="evidence" value="ECO:0007669"/>
    <property type="project" value="TreeGrafter"/>
</dbReference>
<keyword evidence="4" id="KW-0963">Cytoplasm</keyword>
<sequence>MERKLDETTVLVCDEAGALSIAGIMGGSETEVSGDTKNVLLEGASWNMINIRKTARAQNLPSEASYRYSRGVHPSMAERGVRRGLELMHTWGGGEVVAGLVDNYPLPPRTPVVEISAADVKRWLGIELPAKQIADLLTRLDFKVELSGEIIRATCPDTRLDIGEGVTGKADLIEEVARVYGYDNIPEIRLADVLPPQKGNPVLEKEERVRDLLVAFGLQEVISYRWSTPEKEARRIAPGAEADGKPYIKMLNPLSYDKAFLRHSVMSSVLDVAEHNSRIRERLSYFEIGPIFLQGEEAGLPDELRRLGIVMAGQRQPAGWQPADTSNMDFFDLKGVIEGLLNGLRLRGVRFEPAEAPSFHPGKCARVLVGEQQIGVFGELHPRVREQFDWSATLKGAVVAGEFDMDLLLQLVPPMYQTENLPTFPPVLEDLALVLDEAVPADKVEAFIRQTGGKLLSDVRLFDVFRSELIGAGKKSLAYSLTYQAPDRTLKDDEIKQLRNKIIKRLEHEVSAKLRS</sequence>
<dbReference type="Pfam" id="PF03484">
    <property type="entry name" value="B5"/>
    <property type="match status" value="1"/>
</dbReference>
<dbReference type="FunFam" id="3.30.70.380:FF:000001">
    <property type="entry name" value="Phenylalanine--tRNA ligase beta subunit"/>
    <property type="match status" value="1"/>
</dbReference>
<keyword evidence="7" id="KW-0479">Metal-binding</keyword>
<dbReference type="Pfam" id="PF03483">
    <property type="entry name" value="B3_4"/>
    <property type="match status" value="1"/>
</dbReference>
<keyword evidence="13" id="KW-0030">Aminoacyl-tRNA synthetase</keyword>
<dbReference type="InterPro" id="IPR020825">
    <property type="entry name" value="Phe-tRNA_synthase-like_B3/B4"/>
</dbReference>
<evidence type="ECO:0000256" key="7">
    <source>
        <dbReference type="ARBA" id="ARBA00022723"/>
    </source>
</evidence>
<dbReference type="SUPFAM" id="SSF55681">
    <property type="entry name" value="Class II aaRS and biotin synthetases"/>
    <property type="match status" value="1"/>
</dbReference>
<dbReference type="EMBL" id="VSSQ01009625">
    <property type="protein sequence ID" value="MPM42157.1"/>
    <property type="molecule type" value="Genomic_DNA"/>
</dbReference>
<evidence type="ECO:0000256" key="13">
    <source>
        <dbReference type="ARBA" id="ARBA00023146"/>
    </source>
</evidence>
<dbReference type="GO" id="GO:0000049">
    <property type="term" value="F:tRNA binding"/>
    <property type="evidence" value="ECO:0007669"/>
    <property type="project" value="UniProtKB-KW"/>
</dbReference>
<accession>A0A644ZN48</accession>
<evidence type="ECO:0000256" key="8">
    <source>
        <dbReference type="ARBA" id="ARBA00022741"/>
    </source>
</evidence>
<dbReference type="AlphaFoldDB" id="A0A644ZN48"/>
<dbReference type="PROSITE" id="PS51483">
    <property type="entry name" value="B5"/>
    <property type="match status" value="1"/>
</dbReference>
<proteinExistence type="predicted"/>
<dbReference type="GO" id="GO:0000287">
    <property type="term" value="F:magnesium ion binding"/>
    <property type="evidence" value="ECO:0007669"/>
    <property type="project" value="InterPro"/>
</dbReference>
<evidence type="ECO:0000256" key="12">
    <source>
        <dbReference type="ARBA" id="ARBA00022917"/>
    </source>
</evidence>
<evidence type="ECO:0000256" key="10">
    <source>
        <dbReference type="ARBA" id="ARBA00022842"/>
    </source>
</evidence>
<name>A0A644ZN48_9ZZZZ</name>
<keyword evidence="5" id="KW-0820">tRNA-binding</keyword>
<evidence type="ECO:0000313" key="16">
    <source>
        <dbReference type="EMBL" id="MPM42157.1"/>
    </source>
</evidence>
<evidence type="ECO:0000256" key="4">
    <source>
        <dbReference type="ARBA" id="ARBA00022490"/>
    </source>
</evidence>
<dbReference type="GO" id="GO:0006432">
    <property type="term" value="P:phenylalanyl-tRNA aminoacylation"/>
    <property type="evidence" value="ECO:0007669"/>
    <property type="project" value="InterPro"/>
</dbReference>
<keyword evidence="11" id="KW-0694">RNA-binding</keyword>
<dbReference type="InterPro" id="IPR045864">
    <property type="entry name" value="aa-tRNA-synth_II/BPL/LPL"/>
</dbReference>
<evidence type="ECO:0000256" key="6">
    <source>
        <dbReference type="ARBA" id="ARBA00022598"/>
    </source>
</evidence>
<dbReference type="GO" id="GO:0004826">
    <property type="term" value="F:phenylalanine-tRNA ligase activity"/>
    <property type="evidence" value="ECO:0007669"/>
    <property type="project" value="UniProtKB-EC"/>
</dbReference>
<dbReference type="InterPro" id="IPR005146">
    <property type="entry name" value="B3/B4_tRNA-bd"/>
</dbReference>
<comment type="subcellular location">
    <subcellularLocation>
        <location evidence="2">Cytoplasm</location>
    </subcellularLocation>
</comment>
<dbReference type="Gene3D" id="3.30.56.10">
    <property type="match status" value="1"/>
</dbReference>
<dbReference type="InterPro" id="IPR041616">
    <property type="entry name" value="PheRS_beta_core"/>
</dbReference>
<dbReference type="SMART" id="SM00896">
    <property type="entry name" value="FDX-ACB"/>
    <property type="match status" value="1"/>
</dbReference>
<gene>
    <name evidence="16" type="primary">pheT_31</name>
    <name evidence="16" type="ORF">SDC9_88819</name>
</gene>